<dbReference type="Pfam" id="PF01814">
    <property type="entry name" value="Hemerythrin"/>
    <property type="match status" value="1"/>
</dbReference>
<keyword evidence="4" id="KW-1185">Reference proteome</keyword>
<dbReference type="InterPro" id="IPR012312">
    <property type="entry name" value="Hemerythrin-like"/>
</dbReference>
<organism evidence="3 4">
    <name type="scientific">Paracoccus rhizosphaerae</name>
    <dbReference type="NCBI Taxonomy" id="1133347"/>
    <lineage>
        <taxon>Bacteria</taxon>
        <taxon>Pseudomonadati</taxon>
        <taxon>Pseudomonadota</taxon>
        <taxon>Alphaproteobacteria</taxon>
        <taxon>Rhodobacterales</taxon>
        <taxon>Paracoccaceae</taxon>
        <taxon>Paracoccus</taxon>
    </lineage>
</organism>
<feature type="domain" description="Hemerythrin-like" evidence="2">
    <location>
        <begin position="34"/>
        <end position="175"/>
    </location>
</feature>
<evidence type="ECO:0000259" key="2">
    <source>
        <dbReference type="Pfam" id="PF01814"/>
    </source>
</evidence>
<evidence type="ECO:0000256" key="1">
    <source>
        <dbReference type="SAM" id="MobiDB-lite"/>
    </source>
</evidence>
<dbReference type="Gene3D" id="1.20.120.520">
    <property type="entry name" value="nmb1532 protein domain like"/>
    <property type="match status" value="1"/>
</dbReference>
<accession>A0ABV6CHA8</accession>
<sequence>MTPEELEDEAARPRPGPWPGAGRAERAHGRRLAAIHGMYRAELAAVARLMQAIRQGDSAPDALAPAVAGTQIARNFRQFGTACGRDCALLMNHHDIEEAWMFPPLEERGGDLLAPVMARLRAEHRVIHDLIEDLHKAAEELVADPGGTTFDACATRFAALDRAARSHFGYEETVLEEPLGALRIPI</sequence>
<protein>
    <submittedName>
        <fullName evidence="3">Hemerythrin domain-containing protein</fullName>
    </submittedName>
</protein>
<proteinExistence type="predicted"/>
<dbReference type="EMBL" id="JBHLWQ010000059">
    <property type="protein sequence ID" value="MFC0200125.1"/>
    <property type="molecule type" value="Genomic_DNA"/>
</dbReference>
<feature type="region of interest" description="Disordered" evidence="1">
    <location>
        <begin position="1"/>
        <end position="25"/>
    </location>
</feature>
<dbReference type="RefSeq" id="WP_265506656.1">
    <property type="nucleotide sequence ID" value="NZ_JAOTBE010000015.1"/>
</dbReference>
<gene>
    <name evidence="3" type="ORF">ACFFIZ_07260</name>
</gene>
<dbReference type="Proteomes" id="UP001589795">
    <property type="component" value="Unassembled WGS sequence"/>
</dbReference>
<reference evidence="3 4" key="1">
    <citation type="submission" date="2024-09" db="EMBL/GenBank/DDBJ databases">
        <authorList>
            <person name="Sun Q."/>
            <person name="Mori K."/>
        </authorList>
    </citation>
    <scope>NUCLEOTIDE SEQUENCE [LARGE SCALE GENOMIC DNA]</scope>
    <source>
        <strain evidence="3 4">CCM 7904</strain>
    </source>
</reference>
<evidence type="ECO:0000313" key="4">
    <source>
        <dbReference type="Proteomes" id="UP001589795"/>
    </source>
</evidence>
<comment type="caution">
    <text evidence="3">The sequence shown here is derived from an EMBL/GenBank/DDBJ whole genome shotgun (WGS) entry which is preliminary data.</text>
</comment>
<name>A0ABV6CHA8_9RHOB</name>
<evidence type="ECO:0000313" key="3">
    <source>
        <dbReference type="EMBL" id="MFC0200125.1"/>
    </source>
</evidence>